<dbReference type="Proteomes" id="UP001295444">
    <property type="component" value="Chromosome 02"/>
</dbReference>
<name>A0AAD1RC28_PELCU</name>
<evidence type="ECO:0000313" key="2">
    <source>
        <dbReference type="EMBL" id="CAH2247823.1"/>
    </source>
</evidence>
<organism evidence="2 3">
    <name type="scientific">Pelobates cultripes</name>
    <name type="common">Western spadefoot toad</name>
    <dbReference type="NCBI Taxonomy" id="61616"/>
    <lineage>
        <taxon>Eukaryota</taxon>
        <taxon>Metazoa</taxon>
        <taxon>Chordata</taxon>
        <taxon>Craniata</taxon>
        <taxon>Vertebrata</taxon>
        <taxon>Euteleostomi</taxon>
        <taxon>Amphibia</taxon>
        <taxon>Batrachia</taxon>
        <taxon>Anura</taxon>
        <taxon>Pelobatoidea</taxon>
        <taxon>Pelobatidae</taxon>
        <taxon>Pelobates</taxon>
    </lineage>
</organism>
<gene>
    <name evidence="2" type="ORF">PECUL_23A017230</name>
</gene>
<protein>
    <submittedName>
        <fullName evidence="2">Uncharacterized protein</fullName>
    </submittedName>
</protein>
<dbReference type="EMBL" id="OW240913">
    <property type="protein sequence ID" value="CAH2247823.1"/>
    <property type="molecule type" value="Genomic_DNA"/>
</dbReference>
<evidence type="ECO:0000313" key="3">
    <source>
        <dbReference type="Proteomes" id="UP001295444"/>
    </source>
</evidence>
<evidence type="ECO:0000256" key="1">
    <source>
        <dbReference type="SAM" id="MobiDB-lite"/>
    </source>
</evidence>
<feature type="region of interest" description="Disordered" evidence="1">
    <location>
        <begin position="291"/>
        <end position="330"/>
    </location>
</feature>
<dbReference type="AlphaFoldDB" id="A0AAD1RC28"/>
<reference evidence="2" key="1">
    <citation type="submission" date="2022-03" db="EMBL/GenBank/DDBJ databases">
        <authorList>
            <person name="Alioto T."/>
            <person name="Alioto T."/>
            <person name="Gomez Garrido J."/>
        </authorList>
    </citation>
    <scope>NUCLEOTIDE SEQUENCE</scope>
</reference>
<keyword evidence="3" id="KW-1185">Reference proteome</keyword>
<accession>A0AAD1RC28</accession>
<sequence>MSHQELTERLSSVITHVDEIMQQEIRPLLAVDIIEQLHRQFATLSEGSFYTLGSHLEQTNMEVLWLPPALRPQMVNMYPTTKATIKAWRVLYTKINPSTTWSRATPLARAEQQSFTSSVRYWDFPSPRYKGDSSGGVPCMGAGGLIWSRWELQRLEEGVRLLGGDSNKHSQCNYWLLMARSREQHAFMVNPLWEQCRLRWHRTGPWCMLCNCDLPLTENELILQDLCTLHGDFVGSPCFQIFIPTSNKPGYGSRKLVNRGIPCMPKMPAGMPEPRLGAYTTQSRVEAAALPAHQCTQHPRYSAKPPSPRTGGGYPSPSHPNPHTSVDSEN</sequence>
<feature type="compositionally biased region" description="Polar residues" evidence="1">
    <location>
        <begin position="321"/>
        <end position="330"/>
    </location>
</feature>
<proteinExistence type="predicted"/>